<dbReference type="STRING" id="159087.Daro_2923"/>
<evidence type="ECO:0000259" key="10">
    <source>
        <dbReference type="PROSITE" id="PS50110"/>
    </source>
</evidence>
<evidence type="ECO:0000256" key="3">
    <source>
        <dbReference type="ARBA" id="ARBA00022840"/>
    </source>
</evidence>
<dbReference type="SUPFAM" id="SSF52540">
    <property type="entry name" value="P-loop containing nucleoside triphosphate hydrolases"/>
    <property type="match status" value="1"/>
</dbReference>
<dbReference type="Gene3D" id="1.10.10.60">
    <property type="entry name" value="Homeodomain-like"/>
    <property type="match status" value="1"/>
</dbReference>
<dbReference type="InterPro" id="IPR027417">
    <property type="entry name" value="P-loop_NTPase"/>
</dbReference>
<dbReference type="PROSITE" id="PS00688">
    <property type="entry name" value="SIGMA54_INTERACT_3"/>
    <property type="match status" value="1"/>
</dbReference>
<keyword evidence="3" id="KW-0067">ATP-binding</keyword>
<evidence type="ECO:0000256" key="4">
    <source>
        <dbReference type="ARBA" id="ARBA00023012"/>
    </source>
</evidence>
<evidence type="ECO:0000256" key="1">
    <source>
        <dbReference type="ARBA" id="ARBA00022553"/>
    </source>
</evidence>
<dbReference type="PROSITE" id="PS50045">
    <property type="entry name" value="SIGMA54_INTERACT_4"/>
    <property type="match status" value="1"/>
</dbReference>
<keyword evidence="4" id="KW-0902">Two-component regulatory system</keyword>
<dbReference type="FunFam" id="3.40.50.300:FF:000006">
    <property type="entry name" value="DNA-binding transcriptional regulator NtrC"/>
    <property type="match status" value="1"/>
</dbReference>
<dbReference type="InterPro" id="IPR003593">
    <property type="entry name" value="AAA+_ATPase"/>
</dbReference>
<feature type="domain" description="Sigma-54 factor interaction" evidence="9">
    <location>
        <begin position="144"/>
        <end position="373"/>
    </location>
</feature>
<dbReference type="Gene3D" id="3.40.50.300">
    <property type="entry name" value="P-loop containing nucleotide triphosphate hydrolases"/>
    <property type="match status" value="1"/>
</dbReference>
<dbReference type="Gene3D" id="3.40.50.2300">
    <property type="match status" value="1"/>
</dbReference>
<proteinExistence type="predicted"/>
<protein>
    <submittedName>
        <fullName evidence="11">Two component, sigma54 specific, transcriptional regulator, Fis family</fullName>
    </submittedName>
</protein>
<dbReference type="GO" id="GO:0043565">
    <property type="term" value="F:sequence-specific DNA binding"/>
    <property type="evidence" value="ECO:0007669"/>
    <property type="project" value="InterPro"/>
</dbReference>
<dbReference type="PROSITE" id="PS50110">
    <property type="entry name" value="RESPONSE_REGULATORY"/>
    <property type="match status" value="1"/>
</dbReference>
<dbReference type="InterPro" id="IPR025662">
    <property type="entry name" value="Sigma_54_int_dom_ATP-bd_1"/>
</dbReference>
<dbReference type="HOGENOM" id="CLU_000445_0_6_4"/>
<dbReference type="PROSITE" id="PS00676">
    <property type="entry name" value="SIGMA54_INTERACT_2"/>
    <property type="match status" value="1"/>
</dbReference>
<dbReference type="GO" id="GO:0000160">
    <property type="term" value="P:phosphorelay signal transduction system"/>
    <property type="evidence" value="ECO:0007669"/>
    <property type="project" value="UniProtKB-KW"/>
</dbReference>
<dbReference type="SMART" id="SM00382">
    <property type="entry name" value="AAA"/>
    <property type="match status" value="1"/>
</dbReference>
<dbReference type="SMART" id="SM00448">
    <property type="entry name" value="REC"/>
    <property type="match status" value="1"/>
</dbReference>
<feature type="modified residue" description="4-aspartylphosphate" evidence="8">
    <location>
        <position position="54"/>
    </location>
</feature>
<dbReference type="Pfam" id="PF00158">
    <property type="entry name" value="Sigma54_activat"/>
    <property type="match status" value="1"/>
</dbReference>
<dbReference type="Pfam" id="PF02954">
    <property type="entry name" value="HTH_8"/>
    <property type="match status" value="1"/>
</dbReference>
<evidence type="ECO:0000256" key="5">
    <source>
        <dbReference type="ARBA" id="ARBA00023015"/>
    </source>
</evidence>
<evidence type="ECO:0000256" key="7">
    <source>
        <dbReference type="ARBA" id="ARBA00023163"/>
    </source>
</evidence>
<dbReference type="InterPro" id="IPR011006">
    <property type="entry name" value="CheY-like_superfamily"/>
</dbReference>
<dbReference type="CDD" id="cd00009">
    <property type="entry name" value="AAA"/>
    <property type="match status" value="1"/>
</dbReference>
<accession>Q47BX8</accession>
<dbReference type="InterPro" id="IPR002197">
    <property type="entry name" value="HTH_Fis"/>
</dbReference>
<gene>
    <name evidence="11" type="ordered locus">Daro_2923</name>
</gene>
<keyword evidence="2" id="KW-0547">Nucleotide-binding</keyword>
<dbReference type="PROSITE" id="PS00675">
    <property type="entry name" value="SIGMA54_INTERACT_1"/>
    <property type="match status" value="1"/>
</dbReference>
<dbReference type="EMBL" id="CP000089">
    <property type="protein sequence ID" value="AAZ47653.1"/>
    <property type="molecule type" value="Genomic_DNA"/>
</dbReference>
<evidence type="ECO:0000256" key="2">
    <source>
        <dbReference type="ARBA" id="ARBA00022741"/>
    </source>
</evidence>
<dbReference type="InterPro" id="IPR001789">
    <property type="entry name" value="Sig_transdc_resp-reg_receiver"/>
</dbReference>
<dbReference type="GO" id="GO:0006355">
    <property type="term" value="P:regulation of DNA-templated transcription"/>
    <property type="evidence" value="ECO:0007669"/>
    <property type="project" value="InterPro"/>
</dbReference>
<sequence>MSETGILVVDDEEIARQNLVHVLKREGWHVDAAADGEQATACLGKQTYQLVLTDIRMPGMDGLALLRQIKAQAADTEVIVITAHASAGSAVEAMRAGAFFYVEKPFRIAEVRKIVHEALEKVRLKSEVLALKQELAKTNMSRRIIASSEAMKRLLDTARRVAPTDCTVLIHGETGTGKELIARYLHDCSDRSASPFVAINCGVLSEELLANELFGHERGAFTGAAGVKTGLLEAAEGGTLFLDEVTEMPPAIQVKLLRVLQEREFFRLGSTQAIKINLRILAATNRNPEESVAAGILRSDLYFRLNVVALSIPPLRERKEDIPVLASHLIATHAQRMGKALPSLSPQALSVLMAYDYPGNIRELENIIERAIALCSTQLIEQDLLPANLLEQASPSPIDSASGGFQTLEQLEKEHIQKALLHCNGNKFQAAKMLGIDRVSLWRKLKSFGE</sequence>
<name>Q47BX8_DECAR</name>
<dbReference type="SUPFAM" id="SSF52172">
    <property type="entry name" value="CheY-like"/>
    <property type="match status" value="1"/>
</dbReference>
<dbReference type="SUPFAM" id="SSF46689">
    <property type="entry name" value="Homeodomain-like"/>
    <property type="match status" value="1"/>
</dbReference>
<dbReference type="FunFam" id="3.40.50.2300:FF:000018">
    <property type="entry name" value="DNA-binding transcriptional regulator NtrC"/>
    <property type="match status" value="1"/>
</dbReference>
<reference evidence="11" key="1">
    <citation type="submission" date="2005-08" db="EMBL/GenBank/DDBJ databases">
        <title>Complete sequence of Dechloromonas aromatica RCB.</title>
        <authorList>
            <person name="Salinero K.K."/>
            <person name="Copeland A."/>
            <person name="Lucas S."/>
            <person name="Lapidus A."/>
            <person name="Barry K."/>
            <person name="Detter J.C."/>
            <person name="Glavina T."/>
            <person name="Hammon N."/>
            <person name="Israni S."/>
            <person name="Pitluck S."/>
            <person name="Di Bartolo G."/>
            <person name="Trong S."/>
            <person name="Schmutz J."/>
            <person name="Larimer F."/>
            <person name="Land M."/>
            <person name="Ivanova N."/>
            <person name="Richardson P."/>
        </authorList>
    </citation>
    <scope>NUCLEOTIDE SEQUENCE</scope>
    <source>
        <strain evidence="11">RCB</strain>
    </source>
</reference>
<dbReference type="InterPro" id="IPR058031">
    <property type="entry name" value="AAA_lid_NorR"/>
</dbReference>
<dbReference type="PRINTS" id="PR01590">
    <property type="entry name" value="HTHFIS"/>
</dbReference>
<organism evidence="11">
    <name type="scientific">Dechloromonas aromatica (strain RCB)</name>
    <dbReference type="NCBI Taxonomy" id="159087"/>
    <lineage>
        <taxon>Bacteria</taxon>
        <taxon>Pseudomonadati</taxon>
        <taxon>Pseudomonadota</taxon>
        <taxon>Betaproteobacteria</taxon>
        <taxon>Rhodocyclales</taxon>
        <taxon>Azonexaceae</taxon>
        <taxon>Dechloromonas</taxon>
    </lineage>
</organism>
<keyword evidence="5" id="KW-0805">Transcription regulation</keyword>
<dbReference type="PANTHER" id="PTHR32071">
    <property type="entry name" value="TRANSCRIPTIONAL REGULATORY PROTEIN"/>
    <property type="match status" value="1"/>
</dbReference>
<dbReference type="eggNOG" id="COG2204">
    <property type="taxonomic scope" value="Bacteria"/>
</dbReference>
<keyword evidence="7" id="KW-0804">Transcription</keyword>
<evidence type="ECO:0000256" key="6">
    <source>
        <dbReference type="ARBA" id="ARBA00023125"/>
    </source>
</evidence>
<keyword evidence="1 8" id="KW-0597">Phosphoprotein</keyword>
<dbReference type="PANTHER" id="PTHR32071:SF119">
    <property type="entry name" value="SIGMA L-DEPENDENT TRANSCRIPTIONAL REGULATOR YPLP-RELATED"/>
    <property type="match status" value="1"/>
</dbReference>
<dbReference type="Gene3D" id="1.10.8.60">
    <property type="match status" value="1"/>
</dbReference>
<keyword evidence="6" id="KW-0238">DNA-binding</keyword>
<evidence type="ECO:0000256" key="8">
    <source>
        <dbReference type="PROSITE-ProRule" id="PRU00169"/>
    </source>
</evidence>
<dbReference type="InterPro" id="IPR009057">
    <property type="entry name" value="Homeodomain-like_sf"/>
</dbReference>
<feature type="domain" description="Response regulatory" evidence="10">
    <location>
        <begin position="5"/>
        <end position="119"/>
    </location>
</feature>
<dbReference type="Pfam" id="PF25601">
    <property type="entry name" value="AAA_lid_14"/>
    <property type="match status" value="1"/>
</dbReference>
<dbReference type="InterPro" id="IPR025943">
    <property type="entry name" value="Sigma_54_int_dom_ATP-bd_2"/>
</dbReference>
<evidence type="ECO:0000259" key="9">
    <source>
        <dbReference type="PROSITE" id="PS50045"/>
    </source>
</evidence>
<dbReference type="AlphaFoldDB" id="Q47BX8"/>
<dbReference type="InterPro" id="IPR025944">
    <property type="entry name" value="Sigma_54_int_dom_CS"/>
</dbReference>
<dbReference type="Pfam" id="PF00072">
    <property type="entry name" value="Response_reg"/>
    <property type="match status" value="1"/>
</dbReference>
<dbReference type="OrthoDB" id="3516932at2"/>
<dbReference type="InterPro" id="IPR002078">
    <property type="entry name" value="Sigma_54_int"/>
</dbReference>
<dbReference type="GO" id="GO:0005524">
    <property type="term" value="F:ATP binding"/>
    <property type="evidence" value="ECO:0007669"/>
    <property type="project" value="UniProtKB-KW"/>
</dbReference>
<evidence type="ECO:0000313" key="11">
    <source>
        <dbReference type="EMBL" id="AAZ47653.1"/>
    </source>
</evidence>
<dbReference type="KEGG" id="dar:Daro_2923"/>